<dbReference type="AlphaFoldDB" id="W6PWE5"/>
<proteinExistence type="predicted"/>
<dbReference type="OMA" id="FPGHWFC"/>
<name>W6PWE5_PENRF</name>
<dbReference type="Proteomes" id="UP000030686">
    <property type="component" value="Unassembled WGS sequence"/>
</dbReference>
<reference evidence="1" key="1">
    <citation type="journal article" date="2014" name="Nat. Commun.">
        <title>Multiple recent horizontal transfers of a large genomic region in cheese making fungi.</title>
        <authorList>
            <person name="Cheeseman K."/>
            <person name="Ropars J."/>
            <person name="Renault P."/>
            <person name="Dupont J."/>
            <person name="Gouzy J."/>
            <person name="Branca A."/>
            <person name="Abraham A.L."/>
            <person name="Ceppi M."/>
            <person name="Conseiller E."/>
            <person name="Debuchy R."/>
            <person name="Malagnac F."/>
            <person name="Goarin A."/>
            <person name="Silar P."/>
            <person name="Lacoste S."/>
            <person name="Sallet E."/>
            <person name="Bensimon A."/>
            <person name="Giraud T."/>
            <person name="Brygoo Y."/>
        </authorList>
    </citation>
    <scope>NUCLEOTIDE SEQUENCE [LARGE SCALE GENOMIC DNA]</scope>
    <source>
        <strain evidence="1">FM164</strain>
    </source>
</reference>
<dbReference type="OrthoDB" id="3766406at2759"/>
<dbReference type="STRING" id="1365484.W6PWE5"/>
<protein>
    <submittedName>
        <fullName evidence="1">Genomic scaffold, ProqFM164S01</fullName>
    </submittedName>
</protein>
<sequence length="410" mass="46866">MFASTRTNPPSTEKALQSVPIMSSSSAQDINQDLEPTSVTYPTPKVLGLVLLDVLPVELVLLVAFFLPREDIYSLSLCNHRLLKIFQSQTKHKLKAEALLPFLRRLEHDNPRYLACDDCLVLHHFDRIPEPLRIPDPLVQISPYYPPLLGCVQTARFWPVPIAHNYVRMPIHDGRSTHCGYRLHWSHLHLAMRGFHHGPEYGISTDALAFTGVSHELIAGNDSGLVLSSVEARICPKPAGLGLYMRFQDMIVAKMTWLGSHHEGFKFCSHQSMSFWLEDMYGNETYQPEFYSNCEECNTDYEIGWLRNEELRNITVVVTRWVSLGPGLTPDDPRWRINAYCETWGQPQGLKLESEERGPSPRWTFEGLTDTSVDTLTSHNLSYIEEDRYQAEMVRVSDVPSWGLWKGAPW</sequence>
<dbReference type="EMBL" id="HG792015">
    <property type="protein sequence ID" value="CDM28126.1"/>
    <property type="molecule type" value="Genomic_DNA"/>
</dbReference>
<keyword evidence="2" id="KW-1185">Reference proteome</keyword>
<evidence type="ECO:0000313" key="1">
    <source>
        <dbReference type="EMBL" id="CDM28126.1"/>
    </source>
</evidence>
<organism evidence="1 2">
    <name type="scientific">Penicillium roqueforti (strain FM164)</name>
    <dbReference type="NCBI Taxonomy" id="1365484"/>
    <lineage>
        <taxon>Eukaryota</taxon>
        <taxon>Fungi</taxon>
        <taxon>Dikarya</taxon>
        <taxon>Ascomycota</taxon>
        <taxon>Pezizomycotina</taxon>
        <taxon>Eurotiomycetes</taxon>
        <taxon>Eurotiomycetidae</taxon>
        <taxon>Eurotiales</taxon>
        <taxon>Aspergillaceae</taxon>
        <taxon>Penicillium</taxon>
    </lineage>
</organism>
<accession>W6PWE5</accession>
<evidence type="ECO:0000313" key="2">
    <source>
        <dbReference type="Proteomes" id="UP000030686"/>
    </source>
</evidence>
<gene>
    <name evidence="1" type="ORF">PROQFM164_S01g001937</name>
</gene>